<dbReference type="InterPro" id="IPR003615">
    <property type="entry name" value="HNH_nuc"/>
</dbReference>
<gene>
    <name evidence="2" type="ORF">PRIO_0870</name>
</gene>
<dbReference type="Pfam" id="PF01844">
    <property type="entry name" value="HNH"/>
    <property type="match status" value="1"/>
</dbReference>
<dbReference type="AlphaFoldDB" id="A0A0E4HAT1"/>
<evidence type="ECO:0000313" key="3">
    <source>
        <dbReference type="Proteomes" id="UP000033163"/>
    </source>
</evidence>
<reference evidence="3" key="1">
    <citation type="submission" date="2015-03" db="EMBL/GenBank/DDBJ databases">
        <authorList>
            <person name="Wibberg D."/>
        </authorList>
    </citation>
    <scope>NUCLEOTIDE SEQUENCE [LARGE SCALE GENOMIC DNA]</scope>
</reference>
<protein>
    <recommendedName>
        <fullName evidence="1">HNH nuclease domain-containing protein</fullName>
    </recommendedName>
</protein>
<dbReference type="InterPro" id="IPR002711">
    <property type="entry name" value="HNH"/>
</dbReference>
<dbReference type="PATRIC" id="fig|1073571.4.peg.906"/>
<dbReference type="Gene3D" id="1.10.30.50">
    <property type="match status" value="1"/>
</dbReference>
<evidence type="ECO:0000259" key="1">
    <source>
        <dbReference type="SMART" id="SM00507"/>
    </source>
</evidence>
<dbReference type="Proteomes" id="UP000033163">
    <property type="component" value="Chromosome I"/>
</dbReference>
<dbReference type="GO" id="GO:0008270">
    <property type="term" value="F:zinc ion binding"/>
    <property type="evidence" value="ECO:0007669"/>
    <property type="project" value="InterPro"/>
</dbReference>
<dbReference type="GO" id="GO:0004519">
    <property type="term" value="F:endonuclease activity"/>
    <property type="evidence" value="ECO:0007669"/>
    <property type="project" value="InterPro"/>
</dbReference>
<evidence type="ECO:0000313" key="2">
    <source>
        <dbReference type="EMBL" id="CQR52529.1"/>
    </source>
</evidence>
<accession>A0A0E4HAT1</accession>
<dbReference type="CDD" id="cd00085">
    <property type="entry name" value="HNHc"/>
    <property type="match status" value="1"/>
</dbReference>
<dbReference type="EMBL" id="LN831776">
    <property type="protein sequence ID" value="CQR52529.1"/>
    <property type="molecule type" value="Genomic_DNA"/>
</dbReference>
<feature type="domain" description="HNH nuclease" evidence="1">
    <location>
        <begin position="27"/>
        <end position="74"/>
    </location>
</feature>
<dbReference type="KEGG" id="pri:PRIO_0870"/>
<sequence length="172" mass="20074">MGNKNIKTSKKEIVDYWFSIVDECGLSVDASEAHERCWRCGCEMSLERCHIIPDSLGGEDKASNLVLLCKRCHLENPNIADKDVMWDWLRAYGTSLYDIFWVKQGMKEYEFIYGKSVEEEFAERSITDVNHFDKIVKEQMRKTIFHFGHPYLNSATMAGVFRVSLKMWDKVN</sequence>
<organism evidence="2 3">
    <name type="scientific">Paenibacillus riograndensis SBR5</name>
    <dbReference type="NCBI Taxonomy" id="1073571"/>
    <lineage>
        <taxon>Bacteria</taxon>
        <taxon>Bacillati</taxon>
        <taxon>Bacillota</taxon>
        <taxon>Bacilli</taxon>
        <taxon>Bacillales</taxon>
        <taxon>Paenibacillaceae</taxon>
        <taxon>Paenibacillus</taxon>
        <taxon>Paenibacillus sonchi group</taxon>
    </lineage>
</organism>
<dbReference type="HOGENOM" id="CLU_1370083_0_0_9"/>
<dbReference type="GO" id="GO:0003676">
    <property type="term" value="F:nucleic acid binding"/>
    <property type="evidence" value="ECO:0007669"/>
    <property type="project" value="InterPro"/>
</dbReference>
<name>A0A0E4HAT1_9BACL</name>
<dbReference type="RefSeq" id="WP_046501206.1">
    <property type="nucleotide sequence ID" value="NZ_LN831776.1"/>
</dbReference>
<dbReference type="SMART" id="SM00507">
    <property type="entry name" value="HNHc"/>
    <property type="match status" value="1"/>
</dbReference>
<proteinExistence type="predicted"/>